<dbReference type="InterPro" id="IPR036259">
    <property type="entry name" value="MFS_trans_sf"/>
</dbReference>
<dbReference type="AlphaFoldDB" id="A0A8D8SG55"/>
<keyword evidence="4" id="KW-0769">Symport</keyword>
<sequence>MAVSGLLIRYLGGWTSVFYVFGACGLAWFCLWMSLAYNDPSQNPHLSEYERKYLLATMGHLKQKTKQDLPPTPWGKIATSGPVIGLIIAQIGHDFGLFTIITDLPKYMADVLHFSITSNGILSALPLMMMWVMAILSGWIVDLLISKKNWSVTFVRKLFVTIASIGPGLGILAASYSGCNRYAVTTSFTLGMGLMGAFLPSLKVNALDLSPTYAGTLMALVGGIGALSGTVSPYLVGVLTPNSTITEWRVVFWIAFFVLTSTNLIYCFMGSGDVQEWNEPLSMKEKKEPCLEDNNNISAKENAGEQTIKYNGELTKYKTPL</sequence>
<dbReference type="PANTHER" id="PTHR11662:SF415">
    <property type="entry name" value="AT30085P-RELATED"/>
    <property type="match status" value="1"/>
</dbReference>
<dbReference type="GO" id="GO:0016020">
    <property type="term" value="C:membrane"/>
    <property type="evidence" value="ECO:0007669"/>
    <property type="project" value="UniProtKB-SubCell"/>
</dbReference>
<feature type="transmembrane region" description="Helical" evidence="7">
    <location>
        <begin position="157"/>
        <end position="176"/>
    </location>
</feature>
<dbReference type="GO" id="GO:0015293">
    <property type="term" value="F:symporter activity"/>
    <property type="evidence" value="ECO:0007669"/>
    <property type="project" value="UniProtKB-KW"/>
</dbReference>
<evidence type="ECO:0000256" key="7">
    <source>
        <dbReference type="SAM" id="Phobius"/>
    </source>
</evidence>
<keyword evidence="3 7" id="KW-0812">Transmembrane</keyword>
<reference evidence="8" key="1">
    <citation type="submission" date="2021-05" db="EMBL/GenBank/DDBJ databases">
        <authorList>
            <person name="Alioto T."/>
            <person name="Alioto T."/>
            <person name="Gomez Garrido J."/>
        </authorList>
    </citation>
    <scope>NUCLEOTIDE SEQUENCE</scope>
</reference>
<feature type="transmembrane region" description="Helical" evidence="7">
    <location>
        <begin position="182"/>
        <end position="202"/>
    </location>
</feature>
<dbReference type="InterPro" id="IPR050382">
    <property type="entry name" value="MFS_Na/Anion_cotransporter"/>
</dbReference>
<feature type="transmembrane region" description="Helical" evidence="7">
    <location>
        <begin position="121"/>
        <end position="145"/>
    </location>
</feature>
<dbReference type="SUPFAM" id="SSF103473">
    <property type="entry name" value="MFS general substrate transporter"/>
    <property type="match status" value="1"/>
</dbReference>
<dbReference type="Gene3D" id="1.20.1250.20">
    <property type="entry name" value="MFS general substrate transporter like domains"/>
    <property type="match status" value="1"/>
</dbReference>
<organism evidence="8">
    <name type="scientific">Cacopsylla melanoneura</name>
    <dbReference type="NCBI Taxonomy" id="428564"/>
    <lineage>
        <taxon>Eukaryota</taxon>
        <taxon>Metazoa</taxon>
        <taxon>Ecdysozoa</taxon>
        <taxon>Arthropoda</taxon>
        <taxon>Hexapoda</taxon>
        <taxon>Insecta</taxon>
        <taxon>Pterygota</taxon>
        <taxon>Neoptera</taxon>
        <taxon>Paraneoptera</taxon>
        <taxon>Hemiptera</taxon>
        <taxon>Sternorrhyncha</taxon>
        <taxon>Psylloidea</taxon>
        <taxon>Psyllidae</taxon>
        <taxon>Psyllinae</taxon>
        <taxon>Cacopsylla</taxon>
    </lineage>
</organism>
<keyword evidence="5 7" id="KW-1133">Transmembrane helix</keyword>
<feature type="transmembrane region" description="Helical" evidence="7">
    <location>
        <begin position="83"/>
        <end position="101"/>
    </location>
</feature>
<keyword evidence="2" id="KW-0813">Transport</keyword>
<feature type="transmembrane region" description="Helical" evidence="7">
    <location>
        <begin position="16"/>
        <end position="37"/>
    </location>
</feature>
<feature type="transmembrane region" description="Helical" evidence="7">
    <location>
        <begin position="248"/>
        <end position="269"/>
    </location>
</feature>
<protein>
    <submittedName>
        <fullName evidence="8">Inorganic phosphate cotransporter</fullName>
    </submittedName>
</protein>
<evidence type="ECO:0000256" key="4">
    <source>
        <dbReference type="ARBA" id="ARBA00022847"/>
    </source>
</evidence>
<evidence type="ECO:0000256" key="5">
    <source>
        <dbReference type="ARBA" id="ARBA00022989"/>
    </source>
</evidence>
<dbReference type="FunFam" id="1.20.1250.20:FF:000003">
    <property type="entry name" value="Solute carrier family 17 member 3"/>
    <property type="match status" value="1"/>
</dbReference>
<keyword evidence="6 7" id="KW-0472">Membrane</keyword>
<evidence type="ECO:0000256" key="2">
    <source>
        <dbReference type="ARBA" id="ARBA00022448"/>
    </source>
</evidence>
<evidence type="ECO:0000256" key="1">
    <source>
        <dbReference type="ARBA" id="ARBA00004141"/>
    </source>
</evidence>
<comment type="subcellular location">
    <subcellularLocation>
        <location evidence="1">Membrane</location>
        <topology evidence="1">Multi-pass membrane protein</topology>
    </subcellularLocation>
</comment>
<dbReference type="PANTHER" id="PTHR11662">
    <property type="entry name" value="SOLUTE CARRIER FAMILY 17"/>
    <property type="match status" value="1"/>
</dbReference>
<name>A0A8D8SG55_9HEMI</name>
<evidence type="ECO:0000256" key="3">
    <source>
        <dbReference type="ARBA" id="ARBA00022692"/>
    </source>
</evidence>
<evidence type="ECO:0000313" key="8">
    <source>
        <dbReference type="EMBL" id="CAG6669249.1"/>
    </source>
</evidence>
<dbReference type="InterPro" id="IPR011701">
    <property type="entry name" value="MFS"/>
</dbReference>
<accession>A0A8D8SG55</accession>
<dbReference type="GO" id="GO:0006820">
    <property type="term" value="P:monoatomic anion transport"/>
    <property type="evidence" value="ECO:0007669"/>
    <property type="project" value="TreeGrafter"/>
</dbReference>
<feature type="transmembrane region" description="Helical" evidence="7">
    <location>
        <begin position="214"/>
        <end position="236"/>
    </location>
</feature>
<evidence type="ECO:0000256" key="6">
    <source>
        <dbReference type="ARBA" id="ARBA00023136"/>
    </source>
</evidence>
<dbReference type="EMBL" id="HBUF01220611">
    <property type="protein sequence ID" value="CAG6669249.1"/>
    <property type="molecule type" value="Transcribed_RNA"/>
</dbReference>
<dbReference type="Pfam" id="PF07690">
    <property type="entry name" value="MFS_1"/>
    <property type="match status" value="1"/>
</dbReference>
<proteinExistence type="predicted"/>